<dbReference type="PANTHER" id="PTHR45737:SF6">
    <property type="entry name" value="VON WILLEBRAND FACTOR A DOMAIN-CONTAINING PROTEIN 5A"/>
    <property type="match status" value="1"/>
</dbReference>
<reference evidence="5 6" key="1">
    <citation type="submission" date="2020-08" db="EMBL/GenBank/DDBJ databases">
        <title>Genomic Encyclopedia of Type Strains, Phase IV (KMG-IV): sequencing the most valuable type-strain genomes for metagenomic binning, comparative biology and taxonomic classification.</title>
        <authorList>
            <person name="Goeker M."/>
        </authorList>
    </citation>
    <scope>NUCLEOTIDE SEQUENCE [LARGE SCALE GENOMIC DNA]</scope>
    <source>
        <strain evidence="5 6">DSM 22368</strain>
    </source>
</reference>
<dbReference type="Gene3D" id="3.40.50.410">
    <property type="entry name" value="von Willebrand factor, type A domain"/>
    <property type="match status" value="1"/>
</dbReference>
<dbReference type="PROSITE" id="PS50234">
    <property type="entry name" value="VWFA"/>
    <property type="match status" value="1"/>
</dbReference>
<dbReference type="Pfam" id="PF13768">
    <property type="entry name" value="VWA_3"/>
    <property type="match status" value="1"/>
</dbReference>
<feature type="compositionally biased region" description="Basic and acidic residues" evidence="1">
    <location>
        <begin position="644"/>
        <end position="654"/>
    </location>
</feature>
<dbReference type="RefSeq" id="WP_166848229.1">
    <property type="nucleotide sequence ID" value="NZ_JAAONY010000003.1"/>
</dbReference>
<dbReference type="PANTHER" id="PTHR45737">
    <property type="entry name" value="VON WILLEBRAND FACTOR A DOMAIN-CONTAINING PROTEIN 5A"/>
    <property type="match status" value="1"/>
</dbReference>
<feature type="domain" description="VWFA" evidence="4">
    <location>
        <begin position="55"/>
        <end position="237"/>
    </location>
</feature>
<keyword evidence="2" id="KW-0472">Membrane</keyword>
<feature type="compositionally biased region" description="Acidic residues" evidence="1">
    <location>
        <begin position="796"/>
        <end position="811"/>
    </location>
</feature>
<dbReference type="SUPFAM" id="SSF53300">
    <property type="entry name" value="vWA-like"/>
    <property type="match status" value="1"/>
</dbReference>
<feature type="signal peptide" evidence="3">
    <location>
        <begin position="1"/>
        <end position="30"/>
    </location>
</feature>
<dbReference type="SMART" id="SM00327">
    <property type="entry name" value="VWA"/>
    <property type="match status" value="1"/>
</dbReference>
<name>A0A7X0JW23_9GAMM</name>
<evidence type="ECO:0000259" key="4">
    <source>
        <dbReference type="PROSITE" id="PS50234"/>
    </source>
</evidence>
<organism evidence="5 6">
    <name type="scientific">Pseudoteredinibacter isoporae</name>
    <dbReference type="NCBI Taxonomy" id="570281"/>
    <lineage>
        <taxon>Bacteria</taxon>
        <taxon>Pseudomonadati</taxon>
        <taxon>Pseudomonadota</taxon>
        <taxon>Gammaproteobacteria</taxon>
        <taxon>Cellvibrionales</taxon>
        <taxon>Cellvibrionaceae</taxon>
        <taxon>Pseudoteredinibacter</taxon>
    </lineage>
</organism>
<evidence type="ECO:0000256" key="2">
    <source>
        <dbReference type="SAM" id="Phobius"/>
    </source>
</evidence>
<feature type="region of interest" description="Disordered" evidence="1">
    <location>
        <begin position="644"/>
        <end position="856"/>
    </location>
</feature>
<dbReference type="CDD" id="cd00198">
    <property type="entry name" value="vWFA"/>
    <property type="match status" value="1"/>
</dbReference>
<evidence type="ECO:0000256" key="1">
    <source>
        <dbReference type="SAM" id="MobiDB-lite"/>
    </source>
</evidence>
<dbReference type="AlphaFoldDB" id="A0A7X0JW23"/>
<dbReference type="Proteomes" id="UP000528457">
    <property type="component" value="Unassembled WGS sequence"/>
</dbReference>
<protein>
    <submittedName>
        <fullName evidence="5">Uncharacterized protein (TIGR03503 family)</fullName>
    </submittedName>
</protein>
<dbReference type="InParanoid" id="A0A7X0JW23"/>
<evidence type="ECO:0000256" key="3">
    <source>
        <dbReference type="SAM" id="SignalP"/>
    </source>
</evidence>
<accession>A0A7X0JW23</accession>
<dbReference type="InterPro" id="IPR036465">
    <property type="entry name" value="vWFA_dom_sf"/>
</dbReference>
<feature type="compositionally biased region" description="Acidic residues" evidence="1">
    <location>
        <begin position="655"/>
        <end position="704"/>
    </location>
</feature>
<feature type="compositionally biased region" description="Acidic residues" evidence="1">
    <location>
        <begin position="833"/>
        <end position="844"/>
    </location>
</feature>
<feature type="compositionally biased region" description="Acidic residues" evidence="1">
    <location>
        <begin position="712"/>
        <end position="745"/>
    </location>
</feature>
<gene>
    <name evidence="5" type="ORF">HNR48_003619</name>
</gene>
<dbReference type="InterPro" id="IPR002035">
    <property type="entry name" value="VWF_A"/>
</dbReference>
<keyword evidence="3" id="KW-0732">Signal</keyword>
<feature type="chain" id="PRO_5031513107" evidence="3">
    <location>
        <begin position="31"/>
        <end position="856"/>
    </location>
</feature>
<evidence type="ECO:0000313" key="5">
    <source>
        <dbReference type="EMBL" id="MBB6523317.1"/>
    </source>
</evidence>
<keyword evidence="2" id="KW-0812">Transmembrane</keyword>
<proteinExistence type="predicted"/>
<comment type="caution">
    <text evidence="5">The sequence shown here is derived from an EMBL/GenBank/DDBJ whole genome shotgun (WGS) entry which is preliminary data.</text>
</comment>
<dbReference type="EMBL" id="JACHHT010000003">
    <property type="protein sequence ID" value="MBB6523317.1"/>
    <property type="molecule type" value="Genomic_DNA"/>
</dbReference>
<feature type="transmembrane region" description="Helical" evidence="2">
    <location>
        <begin position="582"/>
        <end position="603"/>
    </location>
</feature>
<keyword evidence="2" id="KW-1133">Transmembrane helix</keyword>
<sequence>MPQYRRLPKNRLSLLLWLALLLGFTSPAYAQATSETAESTPEAAVDAQAEDSVADVRLLIDVSGSMKSNDPANLRQPAIDLLVKLLPEGSKAGVWSFGRYVNMLVPHQVVGEDWKKTASSKAGEINSTGLFTNIGLALEKASYDHEQDPGNFDRHLILLTDGMVDIAKDPDTNQLEWQRITNDLLPRLQLAGYSIHTIALSDKADLGLLQQLSRETDGHSTVAHSADQLMQAFLQAFDKAAPAEQLPFDGESFLVDSSVEEFTALIFSAEPKQPTTLLAPDGSRYNARRLDSSVNWFAGDGYDLVTVKHPFEGEWSVHADVAEGSRITVVSDLSLKVKPLPNNINPGEMVDLSFSLRQEGSIITDPAFLSLLDINAQLTQQGEGRKQWNYKLYSAGAPTPENGIFERQLEDFAAQGQYVLRLEVDGKSFKRSFSHRFNSQAAFQAKLTEGENDEDQQGYWLTVSGATRALNLDTTTVEVNLIEQDGNQRPFMMELGSRNNWELFLPTMADGLYQFEMVVSGEYATGEHLRYNLPPLSLVLDGDSLVISDEPVIADKQSPAAMDDDSEAVETAPVSEESSHNWLLYGLLALGNLLVIALIYIGYRVFIMEKPEVDDEEEDEDEFIDVNAVVDDSDLPVEEAIAEVKETIAPKEEDTPQEDVEEKATAEEEPPAEEPAAEAEEETAAEAPEEEMATQDAPVEEEAPEPVSLENEMGDPDEANVGDDVLAMDDMDDDEAEAPAEDEAGEPPILDQAVEEPPVLNQAVEEPEASDSENKAAPNIDEEIDALLEQSNQASQEDEDWAAALQDELDGADGIASESPAEEAASDLSESLDLADEAVAEADLGELGGKKNADQG</sequence>
<evidence type="ECO:0000313" key="6">
    <source>
        <dbReference type="Proteomes" id="UP000528457"/>
    </source>
</evidence>
<keyword evidence="6" id="KW-1185">Reference proteome</keyword>